<evidence type="ECO:0000259" key="1">
    <source>
        <dbReference type="Pfam" id="PF01833"/>
    </source>
</evidence>
<dbReference type="InterPro" id="IPR002909">
    <property type="entry name" value="IPT_dom"/>
</dbReference>
<protein>
    <recommendedName>
        <fullName evidence="1">IPT/TIG domain-containing protein</fullName>
    </recommendedName>
</protein>
<dbReference type="Pfam" id="PF01833">
    <property type="entry name" value="TIG"/>
    <property type="match status" value="1"/>
</dbReference>
<dbReference type="InterPro" id="IPR011042">
    <property type="entry name" value="6-blade_b-propeller_TolB-like"/>
</dbReference>
<dbReference type="SUPFAM" id="SSF63829">
    <property type="entry name" value="Calcium-dependent phosphotriesterase"/>
    <property type="match status" value="1"/>
</dbReference>
<proteinExistence type="predicted"/>
<dbReference type="EMBL" id="FAXC01000450">
    <property type="protein sequence ID" value="CUV10636.1"/>
    <property type="molecule type" value="Genomic_DNA"/>
</dbReference>
<dbReference type="CDD" id="cd00603">
    <property type="entry name" value="IPT_PCSR"/>
    <property type="match status" value="1"/>
</dbReference>
<evidence type="ECO:0000313" key="2">
    <source>
        <dbReference type="EMBL" id="CUV10636.1"/>
    </source>
</evidence>
<dbReference type="PROSITE" id="PS51257">
    <property type="entry name" value="PROKAR_LIPOPROTEIN"/>
    <property type="match status" value="1"/>
</dbReference>
<dbReference type="AlphaFoldDB" id="A0A160VIA4"/>
<organism evidence="2">
    <name type="scientific">hydrothermal vent metagenome</name>
    <dbReference type="NCBI Taxonomy" id="652676"/>
    <lineage>
        <taxon>unclassified sequences</taxon>
        <taxon>metagenomes</taxon>
        <taxon>ecological metagenomes</taxon>
    </lineage>
</organism>
<accession>A0A160VIA4</accession>
<sequence>MNEKYFKVLTLISISTFIFFSCEEDTEAADTEVPTPIITSISPVEGYPGEEVTITGENFNANAALNLVEIDSNGVSLASVTPTEGTATSLKFTRPNVSGVGVSISANLKVRNVEDPDEKVSDSVSITLLPIFDIITVAGLPKTKGGLAFDADGNLYARGQDPAEVYKITPDGTESYFGQTHWGEGEMHFGADGYLYAAVVWGDYGIVRIPPSGGDYEPYMPADTDVDNPFDFDFDSDGNMYIGTANGTIYHRSANADTATLIKSYGKWGSPMRYYDGDLYWYTKNDTVASAGGTNGLWKAPVPAEGDTISPASSTQILSSDDYNPSGLAIDGMGNTYLMDGWNADTTVTTSQLVRVTPIGTVESVYTLPTENPNKAVWHDNKLYVAAGNQGNQIYVIYLGPDYATGAVPQ</sequence>
<gene>
    <name evidence="2" type="ORF">MGWOODY_Mmi1099</name>
</gene>
<dbReference type="SUPFAM" id="SSF81296">
    <property type="entry name" value="E set domains"/>
    <property type="match status" value="1"/>
</dbReference>
<dbReference type="Gene3D" id="2.60.40.10">
    <property type="entry name" value="Immunoglobulins"/>
    <property type="match status" value="1"/>
</dbReference>
<dbReference type="Gene3D" id="2.120.10.30">
    <property type="entry name" value="TolB, C-terminal domain"/>
    <property type="match status" value="1"/>
</dbReference>
<dbReference type="InterPro" id="IPR014756">
    <property type="entry name" value="Ig_E-set"/>
</dbReference>
<reference evidence="2" key="1">
    <citation type="submission" date="2015-10" db="EMBL/GenBank/DDBJ databases">
        <authorList>
            <person name="Gilbert D.G."/>
        </authorList>
    </citation>
    <scope>NUCLEOTIDE SEQUENCE</scope>
</reference>
<name>A0A160VIA4_9ZZZZ</name>
<dbReference type="InterPro" id="IPR013783">
    <property type="entry name" value="Ig-like_fold"/>
</dbReference>
<feature type="domain" description="IPT/TIG" evidence="1">
    <location>
        <begin position="36"/>
        <end position="105"/>
    </location>
</feature>